<dbReference type="GO" id="GO:0003723">
    <property type="term" value="F:RNA binding"/>
    <property type="evidence" value="ECO:0007669"/>
    <property type="project" value="InterPro"/>
</dbReference>
<dbReference type="InterPro" id="IPR001788">
    <property type="entry name" value="RNA-dep_RNA_pol_alsuvir"/>
</dbReference>
<feature type="domain" description="RNA-dependent RNA polymerase alsuviricetes" evidence="10">
    <location>
        <begin position="234"/>
        <end position="671"/>
    </location>
</feature>
<dbReference type="Pfam" id="PF00978">
    <property type="entry name" value="RdRP_2"/>
    <property type="match status" value="1"/>
</dbReference>
<dbReference type="GO" id="GO:0003968">
    <property type="term" value="F:RNA-directed RNA polymerase activity"/>
    <property type="evidence" value="ECO:0007669"/>
    <property type="project" value="UniProtKB-KW"/>
</dbReference>
<organism evidence="11 12">
    <name type="scientific">Apple ilarvirus 2</name>
    <dbReference type="NCBI Taxonomy" id="2990546"/>
    <lineage>
        <taxon>Viruses</taxon>
        <taxon>Riboviria</taxon>
        <taxon>Orthornavirae</taxon>
        <taxon>Kitrinoviricota</taxon>
        <taxon>Alsuviricetes</taxon>
        <taxon>Martellivirales</taxon>
        <taxon>Bromoviridae</taxon>
        <taxon>Ilarvirus</taxon>
        <taxon>Ilarvirus AIV2</taxon>
    </lineage>
</organism>
<keyword evidence="12" id="KW-1185">Reference proteome</keyword>
<keyword evidence="6" id="KW-0808">Transferase</keyword>
<dbReference type="EC" id="2.7.7.48" evidence="3"/>
<proteinExistence type="predicted"/>
<sequence>MAAVHMMLSSLCKLTDLDSAFSVYSSLGLDIASDATILHHLRLWLLAKVFFPVWKFELRADTILFKLEDVLCPEVPIPTDVEVCSWTDADYVPYVPPSFVDEFGEVPEEAFLPLEEREAIYKPTFLTHEHWASESSGSSFLDDIEVFADEKHTDDCVQDVCTNMPPDYQIMWDEGAVDAVWSSRFECEEPPKPQFQAVLTDKVCDPVVIQDAINDIFPFHHEMDDRYFQTMVETDDISLEVSKCWIDASNFRDFTKGQSSYAEPVYQSGATSRRVNTQRETLLAVKKRNMNIPDLQSVFDLDAEVNLCTKRFLTHVIDMPRLRRLPPMMGCEIDFFTAYLAGKNPPIKEYQGPLSLVSLDKYLHMVKTIIKPVEDNSLKFERPLCATITYHKKGIVMQSSPLFLSAMSRLFYVLKSKIHIPSGKWHQLFTLDAAHFDAAKWFKEVDFSKFDKSQGELHHLVQRNIFHALKLPPEFVEMWFTSHERSHIIDRETGVGFSVDFQRRTGDANTYLGNTLVNLICLARVYNLSDPNITFVIASGDDSLIGSLVELPRDSEDLFSTLFNFEAKFPHNQPFICSKFLVSVDLKGGGREVIAVPNPAKLLIRMGRRDCQFQAMEDVFTSWLDVIYYFRDARVCERVADLCAYRQTRRPSMYLLSALLSLPSCFANFKKFASVCYHLTGNDCLKLKATKSSQNGCQNNSSMPTHVSRRGGTVRKSCTFLRAKEISRNCQASTSDVKNVNSLKFGKRDNVHYHCNKLLPVESTTEASCCDESANSHTGSFTSSSSRPRNRFRTKGVHQSRSGYSNHFPPDNRRSS</sequence>
<evidence type="ECO:0000256" key="7">
    <source>
        <dbReference type="ARBA" id="ARBA00022695"/>
    </source>
</evidence>
<dbReference type="InterPro" id="IPR047309">
    <property type="entry name" value="Bromoviridae_RdRp"/>
</dbReference>
<comment type="function">
    <text evidence="1">RNA-dependent RNA polymerase which replicates the viral genome composed of 3 RNA segments, RNA1, RNA2 and RNA3.</text>
</comment>
<evidence type="ECO:0000256" key="5">
    <source>
        <dbReference type="ARBA" id="ARBA00022484"/>
    </source>
</evidence>
<evidence type="ECO:0000256" key="8">
    <source>
        <dbReference type="ARBA" id="ARBA00022741"/>
    </source>
</evidence>
<dbReference type="InterPro" id="IPR043502">
    <property type="entry name" value="DNA/RNA_pol_sf"/>
</dbReference>
<evidence type="ECO:0000259" key="10">
    <source>
        <dbReference type="Pfam" id="PF00978"/>
    </source>
</evidence>
<name>A0AAX3E574_9BROM</name>
<evidence type="ECO:0000256" key="1">
    <source>
        <dbReference type="ARBA" id="ARBA00002542"/>
    </source>
</evidence>
<feature type="compositionally biased region" description="Basic residues" evidence="9">
    <location>
        <begin position="788"/>
        <end position="798"/>
    </location>
</feature>
<evidence type="ECO:0000313" key="12">
    <source>
        <dbReference type="Proteomes" id="UP001181957"/>
    </source>
</evidence>
<dbReference type="SUPFAM" id="SSF56672">
    <property type="entry name" value="DNA/RNA polymerases"/>
    <property type="match status" value="1"/>
</dbReference>
<keyword evidence="8" id="KW-0547">Nucleotide-binding</keyword>
<evidence type="ECO:0000313" key="11">
    <source>
        <dbReference type="EMBL" id="UYP65661.1"/>
    </source>
</evidence>
<dbReference type="GO" id="GO:0039690">
    <property type="term" value="P:positive stranded viral RNA replication"/>
    <property type="evidence" value="ECO:0007669"/>
    <property type="project" value="InterPro"/>
</dbReference>
<evidence type="ECO:0000256" key="3">
    <source>
        <dbReference type="ARBA" id="ARBA00012494"/>
    </source>
</evidence>
<accession>A0AAX3E574</accession>
<protein>
    <recommendedName>
        <fullName evidence="4">RNA-directed RNA polymerase 2a</fullName>
        <ecNumber evidence="3">2.7.7.48</ecNumber>
    </recommendedName>
</protein>
<dbReference type="GO" id="GO:0000166">
    <property type="term" value="F:nucleotide binding"/>
    <property type="evidence" value="ECO:0007669"/>
    <property type="project" value="UniProtKB-KW"/>
</dbReference>
<evidence type="ECO:0000256" key="6">
    <source>
        <dbReference type="ARBA" id="ARBA00022679"/>
    </source>
</evidence>
<evidence type="ECO:0000256" key="9">
    <source>
        <dbReference type="SAM" id="MobiDB-lite"/>
    </source>
</evidence>
<comment type="subunit">
    <text evidence="2">Interacts with replication protein 1a.</text>
</comment>
<dbReference type="EMBL" id="ON932435">
    <property type="protein sequence ID" value="UYP65661.1"/>
    <property type="molecule type" value="Genomic_RNA"/>
</dbReference>
<keyword evidence="5" id="KW-0696">RNA-directed RNA polymerase</keyword>
<dbReference type="GO" id="GO:0006351">
    <property type="term" value="P:DNA-templated transcription"/>
    <property type="evidence" value="ECO:0007669"/>
    <property type="project" value="InterPro"/>
</dbReference>
<keyword evidence="7" id="KW-0548">Nucleotidyltransferase</keyword>
<feature type="region of interest" description="Disordered" evidence="9">
    <location>
        <begin position="774"/>
        <end position="816"/>
    </location>
</feature>
<feature type="compositionally biased region" description="Low complexity" evidence="9">
    <location>
        <begin position="774"/>
        <end position="787"/>
    </location>
</feature>
<reference evidence="12" key="1">
    <citation type="journal article" date="2022" name="Pathogens">
        <title>Characterizing the Virome of Apple Orchards Affected by Rapid Decline in the Okanagan and Similkameen Valleys of British Columbia (Canada).</title>
        <authorList>
            <person name="Xiao H."/>
            <person name="Hao W."/>
            <person name="Storoschuk G."/>
            <person name="MacDonald J.L."/>
            <person name="Sanfacon H."/>
        </authorList>
    </citation>
    <scope>NUCLEOTIDE SEQUENCE [LARGE SCALE GENOMIC DNA]</scope>
</reference>
<dbReference type="Proteomes" id="UP001181957">
    <property type="component" value="Genome"/>
</dbReference>
<dbReference type="CDD" id="cd23252">
    <property type="entry name" value="Bromoviridae_RdRp"/>
    <property type="match status" value="1"/>
</dbReference>
<evidence type="ECO:0000256" key="2">
    <source>
        <dbReference type="ARBA" id="ARBA00011754"/>
    </source>
</evidence>
<evidence type="ECO:0000256" key="4">
    <source>
        <dbReference type="ARBA" id="ARBA00018640"/>
    </source>
</evidence>